<dbReference type="PANTHER" id="PTHR46250:SF15">
    <property type="entry name" value="OS01G0523800 PROTEIN"/>
    <property type="match status" value="1"/>
</dbReference>
<dbReference type="Proteomes" id="UP000653305">
    <property type="component" value="Unassembled WGS sequence"/>
</dbReference>
<comment type="caution">
    <text evidence="3">The sequence shown here is derived from an EMBL/GenBank/DDBJ whole genome shotgun (WGS) entry which is preliminary data.</text>
</comment>
<feature type="region of interest" description="Disordered" evidence="1">
    <location>
        <begin position="190"/>
        <end position="214"/>
    </location>
</feature>
<accession>A0A830CC09</accession>
<dbReference type="AlphaFoldDB" id="A0A830CC09"/>
<dbReference type="EMBL" id="BMAC01000255">
    <property type="protein sequence ID" value="GFP91761.1"/>
    <property type="molecule type" value="Genomic_DNA"/>
</dbReference>
<keyword evidence="4" id="KW-1185">Reference proteome</keyword>
<reference evidence="3" key="1">
    <citation type="submission" date="2020-07" db="EMBL/GenBank/DDBJ databases">
        <title>Ethylene signaling mediates host invasion by parasitic plants.</title>
        <authorList>
            <person name="Yoshida S."/>
        </authorList>
    </citation>
    <scope>NUCLEOTIDE SEQUENCE</scope>
    <source>
        <strain evidence="3">Okayama</strain>
    </source>
</reference>
<feature type="compositionally biased region" description="Polar residues" evidence="1">
    <location>
        <begin position="1"/>
        <end position="11"/>
    </location>
</feature>
<evidence type="ECO:0000313" key="4">
    <source>
        <dbReference type="Proteomes" id="UP000653305"/>
    </source>
</evidence>
<feature type="domain" description="Myb/SANT-like" evidence="2">
    <location>
        <begin position="23"/>
        <end position="119"/>
    </location>
</feature>
<evidence type="ECO:0000259" key="2">
    <source>
        <dbReference type="Pfam" id="PF12776"/>
    </source>
</evidence>
<evidence type="ECO:0000256" key="1">
    <source>
        <dbReference type="SAM" id="MobiDB-lite"/>
    </source>
</evidence>
<gene>
    <name evidence="3" type="ORF">PHJA_001320100</name>
</gene>
<feature type="region of interest" description="Disordered" evidence="1">
    <location>
        <begin position="1"/>
        <end position="22"/>
    </location>
</feature>
<dbReference type="Pfam" id="PF12776">
    <property type="entry name" value="Myb_DNA-bind_3"/>
    <property type="match status" value="1"/>
</dbReference>
<name>A0A830CC09_9LAMI</name>
<sequence length="214" mass="24873">MEKSASCTFTCPQRKRNDKGRTSWSQREEEVLLRALKEIVANGWKSENRFKTGYLQVLEQEMLKAFPETDLRGIPHINSKIHVWKRYYSSLVSMLARSGIGWNDTSKMIEAREDAWDSYLKVDSNARLMRFKSWPYFHDWGEIFGKDRATGEHTEDLVEAVNEVLKDNEPNGPEMGENFEQMFQNSEDVFETMSSFHPDNGTENQHDTSSSSEN</sequence>
<proteinExistence type="predicted"/>
<dbReference type="SUPFAM" id="SSF55831">
    <property type="entry name" value="Thymidylate synthase/dCMP hydroxymethylase"/>
    <property type="match status" value="1"/>
</dbReference>
<dbReference type="OrthoDB" id="910206at2759"/>
<protein>
    <recommendedName>
        <fullName evidence="2">Myb/SANT-like domain-containing protein</fullName>
    </recommendedName>
</protein>
<dbReference type="PANTHER" id="PTHR46250">
    <property type="entry name" value="MYB/SANT-LIKE DNA-BINDING DOMAIN PROTEIN-RELATED"/>
    <property type="match status" value="1"/>
</dbReference>
<dbReference type="InterPro" id="IPR036926">
    <property type="entry name" value="Thymidate_synth/dCMP_Mease_sf"/>
</dbReference>
<dbReference type="InterPro" id="IPR024752">
    <property type="entry name" value="Myb/SANT-like_dom"/>
</dbReference>
<evidence type="ECO:0000313" key="3">
    <source>
        <dbReference type="EMBL" id="GFP91761.1"/>
    </source>
</evidence>
<organism evidence="3 4">
    <name type="scientific">Phtheirospermum japonicum</name>
    <dbReference type="NCBI Taxonomy" id="374723"/>
    <lineage>
        <taxon>Eukaryota</taxon>
        <taxon>Viridiplantae</taxon>
        <taxon>Streptophyta</taxon>
        <taxon>Embryophyta</taxon>
        <taxon>Tracheophyta</taxon>
        <taxon>Spermatophyta</taxon>
        <taxon>Magnoliopsida</taxon>
        <taxon>eudicotyledons</taxon>
        <taxon>Gunneridae</taxon>
        <taxon>Pentapetalae</taxon>
        <taxon>asterids</taxon>
        <taxon>lamiids</taxon>
        <taxon>Lamiales</taxon>
        <taxon>Orobanchaceae</taxon>
        <taxon>Orobanchaceae incertae sedis</taxon>
        <taxon>Phtheirospermum</taxon>
    </lineage>
</organism>